<organism evidence="2 3">
    <name type="scientific">Candidatus Defluviibacterium haderslevense</name>
    <dbReference type="NCBI Taxonomy" id="2981993"/>
    <lineage>
        <taxon>Bacteria</taxon>
        <taxon>Pseudomonadati</taxon>
        <taxon>Bacteroidota</taxon>
        <taxon>Saprospiria</taxon>
        <taxon>Saprospirales</taxon>
        <taxon>Saprospiraceae</taxon>
        <taxon>Candidatus Defluviibacterium</taxon>
    </lineage>
</organism>
<name>A0A9D7XE63_9BACT</name>
<feature type="transmembrane region" description="Helical" evidence="1">
    <location>
        <begin position="39"/>
        <end position="56"/>
    </location>
</feature>
<dbReference type="Proteomes" id="UP000808349">
    <property type="component" value="Unassembled WGS sequence"/>
</dbReference>
<keyword evidence="1" id="KW-0812">Transmembrane</keyword>
<keyword evidence="1" id="KW-0472">Membrane</keyword>
<reference evidence="2 3" key="1">
    <citation type="submission" date="2020-10" db="EMBL/GenBank/DDBJ databases">
        <title>Connecting structure to function with the recovery of over 1000 high-quality activated sludge metagenome-assembled genomes encoding full-length rRNA genes using long-read sequencing.</title>
        <authorList>
            <person name="Singleton C.M."/>
            <person name="Petriglieri F."/>
            <person name="Kristensen J.M."/>
            <person name="Kirkegaard R.H."/>
            <person name="Michaelsen T.Y."/>
            <person name="Andersen M.H."/>
            <person name="Karst S.M."/>
            <person name="Dueholm M.S."/>
            <person name="Nielsen P.H."/>
            <person name="Albertsen M."/>
        </authorList>
    </citation>
    <scope>NUCLEOTIDE SEQUENCE [LARGE SCALE GENOMIC DNA]</scope>
    <source>
        <strain evidence="2">Ribe_18-Q3-R11-54_BAT3C.373</strain>
    </source>
</reference>
<feature type="transmembrane region" description="Helical" evidence="1">
    <location>
        <begin position="12"/>
        <end position="33"/>
    </location>
</feature>
<keyword evidence="1" id="KW-1133">Transmembrane helix</keyword>
<protein>
    <submittedName>
        <fullName evidence="2">Uncharacterized protein</fullName>
    </submittedName>
</protein>
<feature type="transmembrane region" description="Helical" evidence="1">
    <location>
        <begin position="106"/>
        <end position="125"/>
    </location>
</feature>
<dbReference type="AlphaFoldDB" id="A0A9D7XE63"/>
<evidence type="ECO:0000313" key="3">
    <source>
        <dbReference type="Proteomes" id="UP000808349"/>
    </source>
</evidence>
<evidence type="ECO:0000256" key="1">
    <source>
        <dbReference type="SAM" id="Phobius"/>
    </source>
</evidence>
<evidence type="ECO:0000313" key="2">
    <source>
        <dbReference type="EMBL" id="MBK9717415.1"/>
    </source>
</evidence>
<gene>
    <name evidence="2" type="ORF">IPO85_07865</name>
</gene>
<accession>A0A9D7XE63</accession>
<sequence>MDLRRNHINQRVLVYAILWIASYTCSILTLKSFNLPVEVGLVLTFVTILAFSVFIYKYYRSIFFMDEVQIKIQMEAVIIAFSLGLMLLMTLGLLDLFITLNKEDWSYRHIVPLFATFYFIGLFMSKRKYLVDHEKHD</sequence>
<proteinExistence type="predicted"/>
<feature type="transmembrane region" description="Helical" evidence="1">
    <location>
        <begin position="77"/>
        <end position="100"/>
    </location>
</feature>
<comment type="caution">
    <text evidence="2">The sequence shown here is derived from an EMBL/GenBank/DDBJ whole genome shotgun (WGS) entry which is preliminary data.</text>
</comment>
<dbReference type="EMBL" id="JADKFW010000004">
    <property type="protein sequence ID" value="MBK9717415.1"/>
    <property type="molecule type" value="Genomic_DNA"/>
</dbReference>